<evidence type="ECO:0000256" key="2">
    <source>
        <dbReference type="ARBA" id="ARBA00005525"/>
    </source>
</evidence>
<gene>
    <name evidence="11" type="ORF">DdX_03214</name>
</gene>
<evidence type="ECO:0000313" key="11">
    <source>
        <dbReference type="EMBL" id="KAI1726494.1"/>
    </source>
</evidence>
<evidence type="ECO:0000259" key="10">
    <source>
        <dbReference type="PROSITE" id="PS50102"/>
    </source>
</evidence>
<dbReference type="HAMAP" id="MF_01925">
    <property type="entry name" value="P5C_reductase"/>
    <property type="match status" value="1"/>
</dbReference>
<dbReference type="Gene3D" id="3.40.50.720">
    <property type="entry name" value="NAD(P)-binding Rossmann-like Domain"/>
    <property type="match status" value="1"/>
</dbReference>
<dbReference type="AlphaFoldDB" id="A0AAD4NFU1"/>
<comment type="similarity">
    <text evidence="2 8">Belongs to the pyrroline-5-carboxylate reductase family.</text>
</comment>
<proteinExistence type="inferred from homology"/>
<dbReference type="InterPro" id="IPR029036">
    <property type="entry name" value="P5CR_dimer"/>
</dbReference>
<evidence type="ECO:0000256" key="7">
    <source>
        <dbReference type="PROSITE-ProRule" id="PRU00176"/>
    </source>
</evidence>
<keyword evidence="7" id="KW-0694">RNA-binding</keyword>
<evidence type="ECO:0000256" key="1">
    <source>
        <dbReference type="ARBA" id="ARBA00005205"/>
    </source>
</evidence>
<dbReference type="InterPro" id="IPR053790">
    <property type="entry name" value="P5CR-like_CS"/>
</dbReference>
<dbReference type="GO" id="GO:0055129">
    <property type="term" value="P:L-proline biosynthetic process"/>
    <property type="evidence" value="ECO:0007669"/>
    <property type="project" value="TreeGrafter"/>
</dbReference>
<dbReference type="NCBIfam" id="TIGR00112">
    <property type="entry name" value="proC"/>
    <property type="match status" value="1"/>
</dbReference>
<dbReference type="InterPro" id="IPR035979">
    <property type="entry name" value="RBD_domain_sf"/>
</dbReference>
<evidence type="ECO:0000256" key="3">
    <source>
        <dbReference type="ARBA" id="ARBA00012855"/>
    </source>
</evidence>
<evidence type="ECO:0000256" key="8">
    <source>
        <dbReference type="RuleBase" id="RU003903"/>
    </source>
</evidence>
<evidence type="ECO:0000256" key="4">
    <source>
        <dbReference type="ARBA" id="ARBA00022650"/>
    </source>
</evidence>
<evidence type="ECO:0000256" key="6">
    <source>
        <dbReference type="ARBA" id="ARBA00023002"/>
    </source>
</evidence>
<dbReference type="SUPFAM" id="SSF48179">
    <property type="entry name" value="6-phosphogluconate dehydrogenase C-terminal domain-like"/>
    <property type="match status" value="1"/>
</dbReference>
<dbReference type="SUPFAM" id="SSF54928">
    <property type="entry name" value="RNA-binding domain, RBD"/>
    <property type="match status" value="1"/>
</dbReference>
<evidence type="ECO:0000256" key="5">
    <source>
        <dbReference type="ARBA" id="ARBA00022857"/>
    </source>
</evidence>
<evidence type="ECO:0000313" key="12">
    <source>
        <dbReference type="Proteomes" id="UP001201812"/>
    </source>
</evidence>
<dbReference type="FunFam" id="1.10.3730.10:FF:000001">
    <property type="entry name" value="Pyrroline-5-carboxylate reductase"/>
    <property type="match status" value="1"/>
</dbReference>
<dbReference type="PROSITE" id="PS00521">
    <property type="entry name" value="P5CR"/>
    <property type="match status" value="1"/>
</dbReference>
<dbReference type="InterPro" id="IPR000504">
    <property type="entry name" value="RRM_dom"/>
</dbReference>
<dbReference type="GO" id="GO:0004735">
    <property type="term" value="F:pyrroline-5-carboxylate reductase activity"/>
    <property type="evidence" value="ECO:0007669"/>
    <property type="project" value="UniProtKB-EC"/>
</dbReference>
<feature type="region of interest" description="Disordered" evidence="9">
    <location>
        <begin position="607"/>
        <end position="645"/>
    </location>
</feature>
<dbReference type="SMART" id="SM00360">
    <property type="entry name" value="RRM"/>
    <property type="match status" value="1"/>
</dbReference>
<dbReference type="InterPro" id="IPR008927">
    <property type="entry name" value="6-PGluconate_DH-like_C_sf"/>
</dbReference>
<dbReference type="Pfam" id="PF14748">
    <property type="entry name" value="P5CR_dimer"/>
    <property type="match status" value="1"/>
</dbReference>
<dbReference type="Pfam" id="PF03807">
    <property type="entry name" value="F420_oxidored"/>
    <property type="match status" value="1"/>
</dbReference>
<feature type="compositionally biased region" description="Basic residues" evidence="9">
    <location>
        <begin position="413"/>
        <end position="425"/>
    </location>
</feature>
<dbReference type="InterPro" id="IPR028939">
    <property type="entry name" value="P5C_Rdtase_cat_N"/>
</dbReference>
<dbReference type="EMBL" id="JAKKPZ010000002">
    <property type="protein sequence ID" value="KAI1726494.1"/>
    <property type="molecule type" value="Genomic_DNA"/>
</dbReference>
<feature type="region of interest" description="Disordered" evidence="9">
    <location>
        <begin position="523"/>
        <end position="572"/>
    </location>
</feature>
<dbReference type="Gene3D" id="3.30.70.330">
    <property type="match status" value="1"/>
</dbReference>
<evidence type="ECO:0000256" key="9">
    <source>
        <dbReference type="SAM" id="MobiDB-lite"/>
    </source>
</evidence>
<feature type="compositionally biased region" description="Basic and acidic residues" evidence="9">
    <location>
        <begin position="426"/>
        <end position="435"/>
    </location>
</feature>
<comment type="pathway">
    <text evidence="1 8">Amino-acid biosynthesis; L-proline biosynthesis; L-proline from L-glutamate 5-semialdehyde: step 1/1.</text>
</comment>
<dbReference type="InterPro" id="IPR012677">
    <property type="entry name" value="Nucleotide-bd_a/b_plait_sf"/>
</dbReference>
<keyword evidence="5 8" id="KW-0521">NADP</keyword>
<dbReference type="PANTHER" id="PTHR11645:SF64">
    <property type="entry name" value="PYRROLINE-5-CARBOXYLATE REDUCTASE-RELATED"/>
    <property type="match status" value="1"/>
</dbReference>
<comment type="caution">
    <text evidence="11">The sequence shown here is derived from an EMBL/GenBank/DDBJ whole genome shotgun (WGS) entry which is preliminary data.</text>
</comment>
<dbReference type="SUPFAM" id="SSF51735">
    <property type="entry name" value="NAD(P)-binding Rossmann-fold domains"/>
    <property type="match status" value="1"/>
</dbReference>
<protein>
    <recommendedName>
        <fullName evidence="3 8">Pyrroline-5-carboxylate reductase</fullName>
        <ecNumber evidence="3 8">1.5.1.2</ecNumber>
    </recommendedName>
</protein>
<dbReference type="PROSITE" id="PS50102">
    <property type="entry name" value="RRM"/>
    <property type="match status" value="1"/>
</dbReference>
<keyword evidence="4 8" id="KW-0641">Proline biosynthesis</keyword>
<reference evidence="11" key="1">
    <citation type="submission" date="2022-01" db="EMBL/GenBank/DDBJ databases">
        <title>Genome Sequence Resource for Two Populations of Ditylenchus destructor, the Migratory Endoparasitic Phytonematode.</title>
        <authorList>
            <person name="Zhang H."/>
            <person name="Lin R."/>
            <person name="Xie B."/>
        </authorList>
    </citation>
    <scope>NUCLEOTIDE SEQUENCE</scope>
    <source>
        <strain evidence="11">BazhouSP</strain>
    </source>
</reference>
<name>A0AAD4NFU1_9BILA</name>
<accession>A0AAD4NFU1</accession>
<feature type="domain" description="RRM" evidence="10">
    <location>
        <begin position="339"/>
        <end position="422"/>
    </location>
</feature>
<dbReference type="Proteomes" id="UP001201812">
    <property type="component" value="Unassembled WGS sequence"/>
</dbReference>
<comment type="catalytic activity">
    <reaction evidence="8">
        <text>L-proline + NADP(+) = (S)-1-pyrroline-5-carboxylate + NADPH + 2 H(+)</text>
        <dbReference type="Rhea" id="RHEA:14109"/>
        <dbReference type="ChEBI" id="CHEBI:15378"/>
        <dbReference type="ChEBI" id="CHEBI:17388"/>
        <dbReference type="ChEBI" id="CHEBI:57783"/>
        <dbReference type="ChEBI" id="CHEBI:58349"/>
        <dbReference type="ChEBI" id="CHEBI:60039"/>
        <dbReference type="EC" id="1.5.1.2"/>
    </reaction>
</comment>
<feature type="compositionally biased region" description="Basic and acidic residues" evidence="9">
    <location>
        <begin position="619"/>
        <end position="635"/>
    </location>
</feature>
<dbReference type="EC" id="1.5.1.2" evidence="3 8"/>
<dbReference type="Gene3D" id="1.10.3730.10">
    <property type="entry name" value="ProC C-terminal domain-like"/>
    <property type="match status" value="1"/>
</dbReference>
<dbReference type="InterPro" id="IPR036291">
    <property type="entry name" value="NAD(P)-bd_dom_sf"/>
</dbReference>
<keyword evidence="12" id="KW-1185">Reference proteome</keyword>
<organism evidence="11 12">
    <name type="scientific">Ditylenchus destructor</name>
    <dbReference type="NCBI Taxonomy" id="166010"/>
    <lineage>
        <taxon>Eukaryota</taxon>
        <taxon>Metazoa</taxon>
        <taxon>Ecdysozoa</taxon>
        <taxon>Nematoda</taxon>
        <taxon>Chromadorea</taxon>
        <taxon>Rhabditida</taxon>
        <taxon>Tylenchina</taxon>
        <taxon>Tylenchomorpha</taxon>
        <taxon>Sphaerularioidea</taxon>
        <taxon>Anguinidae</taxon>
        <taxon>Anguininae</taxon>
        <taxon>Ditylenchus</taxon>
    </lineage>
</organism>
<dbReference type="CDD" id="cd00590">
    <property type="entry name" value="RRM_SF"/>
    <property type="match status" value="1"/>
</dbReference>
<dbReference type="GO" id="GO:0003723">
    <property type="term" value="F:RNA binding"/>
    <property type="evidence" value="ECO:0007669"/>
    <property type="project" value="UniProtKB-UniRule"/>
</dbReference>
<dbReference type="Pfam" id="PF00076">
    <property type="entry name" value="RRM_1"/>
    <property type="match status" value="1"/>
</dbReference>
<keyword evidence="6 8" id="KW-0560">Oxidoreductase</keyword>
<keyword evidence="8" id="KW-0028">Amino-acid biosynthesis</keyword>
<dbReference type="PANTHER" id="PTHR11645">
    <property type="entry name" value="PYRROLINE-5-CARBOXYLATE REDUCTASE"/>
    <property type="match status" value="1"/>
</dbReference>
<feature type="region of interest" description="Disordered" evidence="9">
    <location>
        <begin position="413"/>
        <end position="435"/>
    </location>
</feature>
<feature type="compositionally biased region" description="Basic residues" evidence="9">
    <location>
        <begin position="544"/>
        <end position="562"/>
    </location>
</feature>
<dbReference type="InterPro" id="IPR000304">
    <property type="entry name" value="Pyrroline-COOH_reductase"/>
</dbReference>
<sequence length="663" mass="73088">MAAKFHEIYDKCFGAGNPRKLRVLGGGKMAAAMVDGFVTSGCFDKENVSICTKSQATADSWKKKGYTAHTSNEFYSNTDAEGIILIGIKPQSLTSFADEFVTRWSIVEAKCVIVSILAGASLSQLRNQLKSSRVIRLMPNVGCRIGQGTLLVCSNLPDTNTVDMVTELGSSVGYCRTVDEKSFDAASAIAGCGPAFVIEAIADGGVYSGLNRELAVKLAAEMVKGSAALLTQGNAHPGQLKDSVCSPAGTTIAGVRKLEQAGVRSAFMEAIHASTLRARAPLSDIYKKLGLDQCPEYTSLSATAIISISNVTRIFKIVETENKLWILVNKRACEGSEEKTVYVDNLPRKCTEARLRRRAIVFGTVVSVVLPKISRIQRTIGSTHNSGFGFVQFASKTAAKRFCKRYAANSRLKRLKHSHGHRKRQTAKDKNVRKSGNDNIQQMQEDDQNMSESADLLEAQASIVSDDAMEISSVVGVVNDSSSAVMHSGAKQNETVEEKTSILQESTNLVSKVRPGRLMTSLSVDESGNETENELSKSATQVGAKKKTKIRRRRRSRHKTRGTTRDDTPPVGSLTKLLKRIQVFPLKHYKELRAEYLKMRKERMSAVKHQIKDYSPQAKRNEDKVNNIQKRDQQPAKRKRKRGRQMLESKIQKIREQCFANSQ</sequence>